<dbReference type="RefSeq" id="WP_137092171.1">
    <property type="nucleotide sequence ID" value="NZ_CP028923.1"/>
</dbReference>
<organism evidence="1 2">
    <name type="scientific">Mangrovivirga cuniculi</name>
    <dbReference type="NCBI Taxonomy" id="2715131"/>
    <lineage>
        <taxon>Bacteria</taxon>
        <taxon>Pseudomonadati</taxon>
        <taxon>Bacteroidota</taxon>
        <taxon>Cytophagia</taxon>
        <taxon>Cytophagales</taxon>
        <taxon>Mangrovivirgaceae</taxon>
        <taxon>Mangrovivirga</taxon>
    </lineage>
</organism>
<protein>
    <submittedName>
        <fullName evidence="1">Uncharacterized protein</fullName>
    </submittedName>
</protein>
<dbReference type="EMBL" id="CP028923">
    <property type="protein sequence ID" value="QCK16580.1"/>
    <property type="molecule type" value="Genomic_DNA"/>
</dbReference>
<sequence length="254" mass="28744">MLFFIVIAACSSENEENDTSETVDTVSVIEEKIAEIDKTKPSDSIAGLFSGNWISSYYLKKIKDSASIYLNRNYESSLLGFKLDEKGVASGDAWIITNSTNNQTSDRPIRWNYDDSSFISLDSPAIKIYLNRPGSMIYEYANGNKAYFRKVRDRESALRNTLFSGTYVNDNGKEYVFNADGTVKGFNGKEHYSLLNNFSEELEFDAVFISSNKDRDNELIYHYEISGDTLRLYDLAGMYPEMGIGAIAHELIKQ</sequence>
<dbReference type="AlphaFoldDB" id="A0A4D7JSW7"/>
<gene>
    <name evidence="1" type="ORF">DCC35_18530</name>
</gene>
<dbReference type="Proteomes" id="UP000298616">
    <property type="component" value="Chromosome"/>
</dbReference>
<proteinExistence type="predicted"/>
<dbReference type="KEGG" id="fpf:DCC35_18530"/>
<name>A0A4D7JSW7_9BACT</name>
<keyword evidence="2" id="KW-1185">Reference proteome</keyword>
<dbReference type="OrthoDB" id="1261238at2"/>
<evidence type="ECO:0000313" key="1">
    <source>
        <dbReference type="EMBL" id="QCK16580.1"/>
    </source>
</evidence>
<evidence type="ECO:0000313" key="2">
    <source>
        <dbReference type="Proteomes" id="UP000298616"/>
    </source>
</evidence>
<reference evidence="1 2" key="1">
    <citation type="submission" date="2018-04" db="EMBL/GenBank/DDBJ databases">
        <title>Complete genome uncultured novel isolate.</title>
        <authorList>
            <person name="Merlino G."/>
        </authorList>
    </citation>
    <scope>NUCLEOTIDE SEQUENCE [LARGE SCALE GENOMIC DNA]</scope>
    <source>
        <strain evidence="2">R1DC9</strain>
    </source>
</reference>
<accession>A0A4D7JSW7</accession>